<keyword evidence="2" id="KW-1133">Transmembrane helix</keyword>
<keyword evidence="2" id="KW-0472">Membrane</keyword>
<evidence type="ECO:0000256" key="1">
    <source>
        <dbReference type="ARBA" id="ARBA00008950"/>
    </source>
</evidence>
<dbReference type="EMBL" id="ABCK01000023">
    <property type="protein sequence ID" value="EDM25840.1"/>
    <property type="molecule type" value="Genomic_DNA"/>
</dbReference>
<evidence type="ECO:0000256" key="2">
    <source>
        <dbReference type="SAM" id="Phobius"/>
    </source>
</evidence>
<comment type="similarity">
    <text evidence="1">Belongs to the metallophosphoesterase superfamily. YfcE family.</text>
</comment>
<dbReference type="RefSeq" id="WP_007280365.1">
    <property type="nucleotide sequence ID" value="NZ_ABCK01000023.1"/>
</dbReference>
<dbReference type="CDD" id="cd00838">
    <property type="entry name" value="MPP_superfamily"/>
    <property type="match status" value="1"/>
</dbReference>
<proteinExistence type="inferred from homology"/>
<keyword evidence="5" id="KW-1185">Reference proteome</keyword>
<evidence type="ECO:0000259" key="3">
    <source>
        <dbReference type="Pfam" id="PF12850"/>
    </source>
</evidence>
<protein>
    <submittedName>
        <fullName evidence="4">Ser/Thr protein phosphatase family protein</fullName>
    </submittedName>
</protein>
<dbReference type="GO" id="GO:0016791">
    <property type="term" value="F:phosphatase activity"/>
    <property type="evidence" value="ECO:0007669"/>
    <property type="project" value="TreeGrafter"/>
</dbReference>
<gene>
    <name evidence="4" type="ORF">LNTAR_01497</name>
</gene>
<name>A6DR93_9BACT</name>
<dbReference type="Proteomes" id="UP000004947">
    <property type="component" value="Unassembled WGS sequence"/>
</dbReference>
<reference evidence="4 5" key="1">
    <citation type="journal article" date="2010" name="J. Bacteriol.">
        <title>Genome sequence of Lentisphaera araneosa HTCC2155T, the type species of the order Lentisphaerales in the phylum Lentisphaerae.</title>
        <authorList>
            <person name="Thrash J.C."/>
            <person name="Cho J.C."/>
            <person name="Vergin K.L."/>
            <person name="Morris R.M."/>
            <person name="Giovannoni S.J."/>
        </authorList>
    </citation>
    <scope>NUCLEOTIDE SEQUENCE [LARGE SCALE GENOMIC DNA]</scope>
    <source>
        <strain evidence="4 5">HTCC2155</strain>
    </source>
</reference>
<dbReference type="InterPro" id="IPR029052">
    <property type="entry name" value="Metallo-depent_PP-like"/>
</dbReference>
<dbReference type="InterPro" id="IPR024654">
    <property type="entry name" value="Calcineurin-like_PHP_lpxH"/>
</dbReference>
<dbReference type="GO" id="GO:0005737">
    <property type="term" value="C:cytoplasm"/>
    <property type="evidence" value="ECO:0007669"/>
    <property type="project" value="TreeGrafter"/>
</dbReference>
<dbReference type="OrthoDB" id="9813918at2"/>
<evidence type="ECO:0000313" key="5">
    <source>
        <dbReference type="Proteomes" id="UP000004947"/>
    </source>
</evidence>
<dbReference type="PANTHER" id="PTHR42850:SF2">
    <property type="entry name" value="BLL5683 PROTEIN"/>
    <property type="match status" value="1"/>
</dbReference>
<comment type="caution">
    <text evidence="4">The sequence shown here is derived from an EMBL/GenBank/DDBJ whole genome shotgun (WGS) entry which is preliminary data.</text>
</comment>
<dbReference type="eggNOG" id="COG0639">
    <property type="taxonomic scope" value="Bacteria"/>
</dbReference>
<keyword evidence="2" id="KW-0812">Transmembrane</keyword>
<organism evidence="4 5">
    <name type="scientific">Lentisphaera araneosa HTCC2155</name>
    <dbReference type="NCBI Taxonomy" id="313628"/>
    <lineage>
        <taxon>Bacteria</taxon>
        <taxon>Pseudomonadati</taxon>
        <taxon>Lentisphaerota</taxon>
        <taxon>Lentisphaeria</taxon>
        <taxon>Lentisphaerales</taxon>
        <taxon>Lentisphaeraceae</taxon>
        <taxon>Lentisphaera</taxon>
    </lineage>
</organism>
<dbReference type="SUPFAM" id="SSF56300">
    <property type="entry name" value="Metallo-dependent phosphatases"/>
    <property type="match status" value="1"/>
</dbReference>
<dbReference type="Pfam" id="PF12850">
    <property type="entry name" value="Metallophos_2"/>
    <property type="match status" value="1"/>
</dbReference>
<accession>A6DR93</accession>
<dbReference type="PANTHER" id="PTHR42850">
    <property type="entry name" value="METALLOPHOSPHOESTERASE"/>
    <property type="match status" value="1"/>
</dbReference>
<feature type="domain" description="Calcineurin-like phosphoesterase" evidence="3">
    <location>
        <begin position="1"/>
        <end position="205"/>
    </location>
</feature>
<dbReference type="AlphaFoldDB" id="A6DR93"/>
<dbReference type="STRING" id="313628.LNTAR_01497"/>
<dbReference type="Gene3D" id="3.60.21.10">
    <property type="match status" value="1"/>
</dbReference>
<dbReference type="InterPro" id="IPR050126">
    <property type="entry name" value="Ap4A_hydrolase"/>
</dbReference>
<feature type="transmembrane region" description="Helical" evidence="2">
    <location>
        <begin position="324"/>
        <end position="345"/>
    </location>
</feature>
<evidence type="ECO:0000313" key="4">
    <source>
        <dbReference type="EMBL" id="EDM25840.1"/>
    </source>
</evidence>
<sequence>MRYAIVTDIHANWQSWSVTLKDIRKRGVDSILCLGDVVGYGPSPVKVLESTYENCDGFILGNHDAVIGNRLDSDLFNDHAKQIIEWTREQMSDQAVELFANMPLKMEGPGFECAHAELAVPGRFGYIYQSEDSIESFGATQSSLMFVGHTHLPGYFQCDIRKGEVKKCDPLQFQIQKDFRYLVNAGSTGDPRDGSLKSSYVIYDAVKQTVEFCYVPFDVEAYKQEVLKASIPARNYFLQVYSGQLEETETLRDMRISTEGMAKEVKRKPVKLNANSAKRKNVNFRKVDTRRIAKRAASSKTIEEEGSRRRVVPRESGAKKSNSILMITGGGSLLLIIISLVIFFMGGEDKKEAELVAQEKVESKEPPSEEEALQRALHNVPTQPGLKDAKVGSLGFEKRNIPQDQQVHGKNGWDVISDFDVMKEGWLMHSQVPRKAIFRSEEIHQKYLENAKFRSHDFLHTYVVRVQDKSLFRIYSPGFLLKKDFLHLQKDYQGESIKLYLIKDGSTTAESIIPYSEDQKAVATINVKDFKKERVRFLIDGNEIEKGDYLQIDNLGQSTSQSGHLVRRPLSSETGDGRMFVSSLLWGNPRDAVKNLDDLAKDLFGVNAKLLRGQVAELGVLYDEALAYLTGKVGQRIDLQLAGMEAPRKLEFQQGKSEDVFQVEIDGRSYAFYPFELHPEYLSQIISQESQVLGLIKKYQSLHDFYSSEDFPAQKLYKKFNYIVFANEIKIQSKKLNDEVSISLNADNAQAVFKAENKPEIKISLPYLMPVKRVDVDKLDFGKVLTLSRDSKQLWQGAGEQNLFHTHNYNSYIMGQDISAYASIDGERLSSMDLLNLNRSLQSDTEFSLSFDKPTQADYIRILFWSPVGLEDDSTFYLKVRHKEEGMTRGNLTFQGVLRPYKGLNYMTLALPAEKLKSIDLEFGLSESITIRSIKLFRTK</sequence>